<dbReference type="InterPro" id="IPR033462">
    <property type="entry name" value="Cache_3-Cache_2"/>
</dbReference>
<evidence type="ECO:0000256" key="2">
    <source>
        <dbReference type="ARBA" id="ARBA00022692"/>
    </source>
</evidence>
<keyword evidence="3 8" id="KW-1133">Transmembrane helix</keyword>
<name>L0GJF1_STUST</name>
<proteinExistence type="inferred from homology"/>
<dbReference type="PATRIC" id="fig|644801.3.peg.1324"/>
<dbReference type="GO" id="GO:0016020">
    <property type="term" value="C:membrane"/>
    <property type="evidence" value="ECO:0007669"/>
    <property type="project" value="UniProtKB-SubCell"/>
</dbReference>
<dbReference type="STRING" id="644801.Psest_1365"/>
<evidence type="ECO:0000259" key="9">
    <source>
        <dbReference type="PROSITE" id="PS50111"/>
    </source>
</evidence>
<dbReference type="CDD" id="cd11386">
    <property type="entry name" value="MCP_signal"/>
    <property type="match status" value="1"/>
</dbReference>
<sequence>MQQPRAQIATQLGVALALILAVVITGSTLFALRSLNAANLNTREQHLASEARLLADQLATFHGTLRENTQRLSGLFEKRFTDGLQLDPEQRIEVGGVMTPALMHEGAPLNNDFSVVDDFREMTAGVATVFARDNDDFVRVSTSVTKQDGSRAIGTLLDRQHPAYPLLLSGKQYIGRAFLFDRHYMTQYTPVKDASGRVTAVLFVGFDYTEAQRAQFDGLARFRIGESGSLALLDEKKQWLVAPPNLSQPDQAANQVAELGSQSGKGAYWTDGSSDIYSVATLFEGGPWTVLASMPAAEIQEVTWSIGSRLAIGNLLAMILAVAATIWLLRHKLKPLAAVVQQAQALGAGDLSVRSQVRSNDEIGQLAASFNRMGEALSEMVARIRNASGEVSQRAQLLAGLSGGANEGMEQQSGEITSMAGAVEEFSATSLNIADNMRDTQRVARANAEQTSVGRTAMDEASDALAQIATALSGTARVVGSLDQRSQEIGSIVGVITAIAEQTNLLALNAAIEAARAGEQGRGFAVVADEVRSLASRTREATDRITGMISQIQAETGNAMSTMELGQRLMDDGLERNAKVAAALALIDEQSRSADEQFSAISTATQEQSSTATLLSSNLQSIALANQEQREVVANLAGTASELDRLAAELRTQVDRFRA</sequence>
<dbReference type="Pfam" id="PF00015">
    <property type="entry name" value="MCPsignal"/>
    <property type="match status" value="1"/>
</dbReference>
<dbReference type="PROSITE" id="PS50885">
    <property type="entry name" value="HAMP"/>
    <property type="match status" value="1"/>
</dbReference>
<keyword evidence="5 7" id="KW-0807">Transducer</keyword>
<dbReference type="RefSeq" id="WP_015276233.1">
    <property type="nucleotide sequence ID" value="NC_019936.1"/>
</dbReference>
<keyword evidence="4 8" id="KW-0472">Membrane</keyword>
<dbReference type="FunFam" id="1.10.287.950:FF:000001">
    <property type="entry name" value="Methyl-accepting chemotaxis sensory transducer"/>
    <property type="match status" value="1"/>
</dbReference>
<feature type="transmembrane region" description="Helical" evidence="8">
    <location>
        <begin position="12"/>
        <end position="32"/>
    </location>
</feature>
<gene>
    <name evidence="11" type="ORF">Psest_1365</name>
</gene>
<evidence type="ECO:0000256" key="3">
    <source>
        <dbReference type="ARBA" id="ARBA00022989"/>
    </source>
</evidence>
<dbReference type="GO" id="GO:0007165">
    <property type="term" value="P:signal transduction"/>
    <property type="evidence" value="ECO:0007669"/>
    <property type="project" value="UniProtKB-KW"/>
</dbReference>
<dbReference type="HOGENOM" id="CLU_000445_107_19_6"/>
<feature type="domain" description="HAMP" evidence="10">
    <location>
        <begin position="330"/>
        <end position="382"/>
    </location>
</feature>
<dbReference type="InterPro" id="IPR004089">
    <property type="entry name" value="MCPsignal_dom"/>
</dbReference>
<dbReference type="SMART" id="SM00283">
    <property type="entry name" value="MA"/>
    <property type="match status" value="1"/>
</dbReference>
<evidence type="ECO:0000259" key="10">
    <source>
        <dbReference type="PROSITE" id="PS50885"/>
    </source>
</evidence>
<dbReference type="EMBL" id="CP003071">
    <property type="protein sequence ID" value="AGA85922.1"/>
    <property type="molecule type" value="Genomic_DNA"/>
</dbReference>
<evidence type="ECO:0000256" key="8">
    <source>
        <dbReference type="SAM" id="Phobius"/>
    </source>
</evidence>
<organism evidence="11 12">
    <name type="scientific">Stutzerimonas stutzeri RCH2</name>
    <dbReference type="NCBI Taxonomy" id="644801"/>
    <lineage>
        <taxon>Bacteria</taxon>
        <taxon>Pseudomonadati</taxon>
        <taxon>Pseudomonadota</taxon>
        <taxon>Gammaproteobacteria</taxon>
        <taxon>Pseudomonadales</taxon>
        <taxon>Pseudomonadaceae</taxon>
        <taxon>Stutzerimonas</taxon>
    </lineage>
</organism>
<dbReference type="InterPro" id="IPR003660">
    <property type="entry name" value="HAMP_dom"/>
</dbReference>
<evidence type="ECO:0000256" key="6">
    <source>
        <dbReference type="ARBA" id="ARBA00029447"/>
    </source>
</evidence>
<dbReference type="Pfam" id="PF17201">
    <property type="entry name" value="Cache_3-Cache_2"/>
    <property type="match status" value="1"/>
</dbReference>
<evidence type="ECO:0000256" key="7">
    <source>
        <dbReference type="PROSITE-ProRule" id="PRU00284"/>
    </source>
</evidence>
<dbReference type="SUPFAM" id="SSF103190">
    <property type="entry name" value="Sensory domain-like"/>
    <property type="match status" value="1"/>
</dbReference>
<dbReference type="eggNOG" id="COG0840">
    <property type="taxonomic scope" value="Bacteria"/>
</dbReference>
<evidence type="ECO:0000256" key="4">
    <source>
        <dbReference type="ARBA" id="ARBA00023136"/>
    </source>
</evidence>
<feature type="transmembrane region" description="Helical" evidence="8">
    <location>
        <begin position="310"/>
        <end position="329"/>
    </location>
</feature>
<dbReference type="PANTHER" id="PTHR32089:SF112">
    <property type="entry name" value="LYSOZYME-LIKE PROTEIN-RELATED"/>
    <property type="match status" value="1"/>
</dbReference>
<dbReference type="CDD" id="cd06225">
    <property type="entry name" value="HAMP"/>
    <property type="match status" value="1"/>
</dbReference>
<dbReference type="AlphaFoldDB" id="L0GJF1"/>
<keyword evidence="2 8" id="KW-0812">Transmembrane</keyword>
<reference evidence="11 12" key="1">
    <citation type="submission" date="2011-10" db="EMBL/GenBank/DDBJ databases">
        <title>Complete sequence of chromosome of Pseudomonas stutzeri RCH2.</title>
        <authorList>
            <consortium name="US DOE Joint Genome Institute"/>
            <person name="Lucas S."/>
            <person name="Han J."/>
            <person name="Lapidus A."/>
            <person name="Cheng J.-F."/>
            <person name="Goodwin L."/>
            <person name="Pitluck S."/>
            <person name="Peters L."/>
            <person name="Ovchinnikova G."/>
            <person name="Zeytun A."/>
            <person name="Lu M."/>
            <person name="Detter J.C."/>
            <person name="Han C."/>
            <person name="Tapia R."/>
            <person name="Land M."/>
            <person name="Hauser L."/>
            <person name="Kyrpides N."/>
            <person name="Ivanova N."/>
            <person name="Pagani I."/>
            <person name="Chakraborty R."/>
            <person name="Arkin A."/>
            <person name="Dehal P."/>
            <person name="Wall J."/>
            <person name="Hazen T."/>
            <person name="Woyke T."/>
        </authorList>
    </citation>
    <scope>NUCLEOTIDE SEQUENCE [LARGE SCALE GENOMIC DNA]</scope>
    <source>
        <strain evidence="11 12">RCH2</strain>
    </source>
</reference>
<dbReference type="KEGG" id="psh:Psest_1365"/>
<dbReference type="Proteomes" id="UP000010820">
    <property type="component" value="Chromosome"/>
</dbReference>
<dbReference type="SMART" id="SM00304">
    <property type="entry name" value="HAMP"/>
    <property type="match status" value="1"/>
</dbReference>
<evidence type="ECO:0000313" key="12">
    <source>
        <dbReference type="Proteomes" id="UP000010820"/>
    </source>
</evidence>
<dbReference type="InterPro" id="IPR029151">
    <property type="entry name" value="Sensor-like_sf"/>
</dbReference>
<accession>L0GJF1</accession>
<feature type="domain" description="Methyl-accepting transducer" evidence="9">
    <location>
        <begin position="387"/>
        <end position="623"/>
    </location>
</feature>
<dbReference type="Pfam" id="PF00672">
    <property type="entry name" value="HAMP"/>
    <property type="match status" value="1"/>
</dbReference>
<evidence type="ECO:0000256" key="1">
    <source>
        <dbReference type="ARBA" id="ARBA00004141"/>
    </source>
</evidence>
<dbReference type="GO" id="GO:0006935">
    <property type="term" value="P:chemotaxis"/>
    <property type="evidence" value="ECO:0007669"/>
    <property type="project" value="UniProtKB-ARBA"/>
</dbReference>
<dbReference type="PANTHER" id="PTHR32089">
    <property type="entry name" value="METHYL-ACCEPTING CHEMOTAXIS PROTEIN MCPB"/>
    <property type="match status" value="1"/>
</dbReference>
<evidence type="ECO:0000256" key="5">
    <source>
        <dbReference type="ARBA" id="ARBA00023224"/>
    </source>
</evidence>
<comment type="subcellular location">
    <subcellularLocation>
        <location evidence="1">Membrane</location>
        <topology evidence="1">Multi-pass membrane protein</topology>
    </subcellularLocation>
</comment>
<comment type="similarity">
    <text evidence="6">Belongs to the methyl-accepting chemotaxis (MCP) protein family.</text>
</comment>
<dbReference type="Gene3D" id="1.10.287.950">
    <property type="entry name" value="Methyl-accepting chemotaxis protein"/>
    <property type="match status" value="1"/>
</dbReference>
<evidence type="ECO:0000313" key="11">
    <source>
        <dbReference type="EMBL" id="AGA85922.1"/>
    </source>
</evidence>
<dbReference type="CDD" id="cd18774">
    <property type="entry name" value="PDC2_HK_sensor"/>
    <property type="match status" value="1"/>
</dbReference>
<dbReference type="SUPFAM" id="SSF58104">
    <property type="entry name" value="Methyl-accepting chemotaxis protein (MCP) signaling domain"/>
    <property type="match status" value="1"/>
</dbReference>
<protein>
    <submittedName>
        <fullName evidence="11">Methyl-accepting chemotaxis protein</fullName>
    </submittedName>
</protein>
<dbReference type="PROSITE" id="PS50111">
    <property type="entry name" value="CHEMOTAXIS_TRANSDUC_2"/>
    <property type="match status" value="1"/>
</dbReference>